<dbReference type="AlphaFoldDB" id="A0A9X4ITG6"/>
<dbReference type="Proteomes" id="UP001140979">
    <property type="component" value="Unassembled WGS sequence"/>
</dbReference>
<dbReference type="SUPFAM" id="SSF51197">
    <property type="entry name" value="Clavaminate synthase-like"/>
    <property type="match status" value="1"/>
</dbReference>
<gene>
    <name evidence="5" type="ORF">L9W94_13130</name>
</gene>
<keyword evidence="2" id="KW-0560">Oxidoreductase</keyword>
<protein>
    <submittedName>
        <fullName evidence="5">TauD/TfdA family dioxygenase</fullName>
    </submittedName>
</protein>
<dbReference type="InterPro" id="IPR042098">
    <property type="entry name" value="TauD-like_sf"/>
</dbReference>
<evidence type="ECO:0000256" key="3">
    <source>
        <dbReference type="ARBA" id="ARBA00023194"/>
    </source>
</evidence>
<proteinExistence type="predicted"/>
<dbReference type="Pfam" id="PF02668">
    <property type="entry name" value="TauD"/>
    <property type="match status" value="1"/>
</dbReference>
<dbReference type="GO" id="GO:0016706">
    <property type="term" value="F:2-oxoglutarate-dependent dioxygenase activity"/>
    <property type="evidence" value="ECO:0007669"/>
    <property type="project" value="UniProtKB-ARBA"/>
</dbReference>
<dbReference type="GO" id="GO:0017000">
    <property type="term" value="P:antibiotic biosynthetic process"/>
    <property type="evidence" value="ECO:0007669"/>
    <property type="project" value="UniProtKB-KW"/>
</dbReference>
<evidence type="ECO:0000313" key="6">
    <source>
        <dbReference type="Proteomes" id="UP001140979"/>
    </source>
</evidence>
<keyword evidence="3" id="KW-0045">Antibiotic biosynthesis</keyword>
<name>A0A9X4ITG6_9VIBR</name>
<dbReference type="Gene3D" id="3.60.130.10">
    <property type="entry name" value="Clavaminate synthase-like"/>
    <property type="match status" value="1"/>
</dbReference>
<dbReference type="EMBL" id="JAKNBA010000023">
    <property type="protein sequence ID" value="MDE1243073.1"/>
    <property type="molecule type" value="Genomic_DNA"/>
</dbReference>
<evidence type="ECO:0000256" key="1">
    <source>
        <dbReference type="ARBA" id="ARBA00001954"/>
    </source>
</evidence>
<feature type="domain" description="TauD/TfdA-like" evidence="4">
    <location>
        <begin position="27"/>
        <end position="265"/>
    </location>
</feature>
<reference evidence="5" key="1">
    <citation type="submission" date="2022-02" db="EMBL/GenBank/DDBJ databases">
        <title>Emergence and expansion in Europe of a Vibrio aestuarianus clonal complex pathogenic for oysters.</title>
        <authorList>
            <person name="Mesnil A."/>
            <person name="Travers M.-A."/>
        </authorList>
    </citation>
    <scope>NUCLEOTIDE SEQUENCE</scope>
    <source>
        <strain evidence="5">19_064_11T1</strain>
    </source>
</reference>
<organism evidence="5 6">
    <name type="scientific">Vibrio aestuarianus</name>
    <dbReference type="NCBI Taxonomy" id="28171"/>
    <lineage>
        <taxon>Bacteria</taxon>
        <taxon>Pseudomonadati</taxon>
        <taxon>Pseudomonadota</taxon>
        <taxon>Gammaproteobacteria</taxon>
        <taxon>Vibrionales</taxon>
        <taxon>Vibrionaceae</taxon>
        <taxon>Vibrio</taxon>
    </lineage>
</organism>
<dbReference type="InterPro" id="IPR003819">
    <property type="entry name" value="TauD/TfdA-like"/>
</dbReference>
<dbReference type="InterPro" id="IPR050411">
    <property type="entry name" value="AlphaKG_dependent_hydroxylases"/>
</dbReference>
<accession>A0A9X4ITG6</accession>
<evidence type="ECO:0000256" key="2">
    <source>
        <dbReference type="ARBA" id="ARBA00023002"/>
    </source>
</evidence>
<dbReference type="RefSeq" id="WP_274683475.1">
    <property type="nucleotide sequence ID" value="NZ_JAKNBA010000023.1"/>
</dbReference>
<keyword evidence="5" id="KW-0223">Dioxygenase</keyword>
<sequence length="281" mass="31583">MEKELIRETNQATRTTFDSKTDLKELSVRLPVDNSLNEITIQNIVEKFNRYGVALVEHEKTQTPEDVLLKIGNFFGNPVGHDRSDSNGITIISNLKGFDGYLGASHTEHPLHTGGVYSDEPPIVLLLQCIKQSSIGGESILVSSKNIYDFLSKEDPHGLNLLKRSGALTMKRGNAKASRAVFDDKYLGNGSYMFSFRCDNVVEYEINPSSLITTLAKIKSFIDRPENQVRLRLKENQILIADNSSVMHARTEFPGNEDRKLLRLTLDGKPSNYEYRLTLGF</sequence>
<comment type="caution">
    <text evidence="5">The sequence shown here is derived from an EMBL/GenBank/DDBJ whole genome shotgun (WGS) entry which is preliminary data.</text>
</comment>
<evidence type="ECO:0000313" key="5">
    <source>
        <dbReference type="EMBL" id="MDE1243073.1"/>
    </source>
</evidence>
<dbReference type="PANTHER" id="PTHR10696:SF56">
    <property type="entry name" value="TAUD_TFDA-LIKE DOMAIN-CONTAINING PROTEIN"/>
    <property type="match status" value="1"/>
</dbReference>
<comment type="cofactor">
    <cofactor evidence="1">
        <name>Fe(2+)</name>
        <dbReference type="ChEBI" id="CHEBI:29033"/>
    </cofactor>
</comment>
<dbReference type="PANTHER" id="PTHR10696">
    <property type="entry name" value="GAMMA-BUTYROBETAINE HYDROXYLASE-RELATED"/>
    <property type="match status" value="1"/>
</dbReference>
<evidence type="ECO:0000259" key="4">
    <source>
        <dbReference type="Pfam" id="PF02668"/>
    </source>
</evidence>